<sequence>MALAIAIPFFVALIMEMNLIWEVETNNDWIGFYASYFGSIIGVYGVYEVMRIDQRKREEERNDDLFLANLSFYKKIVSVLNVDHLNKLKKSISEMKSNWDMVDTFTKHRLKQIESKLEYCDEIEGLCNAVQDYILNNLYDELKVTIYRSGDEFNESIEYEDVPNKILKEVANIVINNSDVELLHENSIEINISKDQLLKKFEKDNNTKGYGKNIDTIYTKLSRIKDSKEWARYISRRTAIFSQMNELKNCINKRIEKVLSY</sequence>
<keyword evidence="1" id="KW-0472">Membrane</keyword>
<dbReference type="HOGENOM" id="CLU_1064875_0_0_9"/>
<dbReference type="EMBL" id="CP001034">
    <property type="protein sequence ID" value="ACB86070.1"/>
    <property type="molecule type" value="Genomic_DNA"/>
</dbReference>
<dbReference type="InParanoid" id="B2A1D2"/>
<protein>
    <submittedName>
        <fullName evidence="2">Uncharacterized protein</fullName>
    </submittedName>
</protein>
<evidence type="ECO:0000256" key="1">
    <source>
        <dbReference type="SAM" id="Phobius"/>
    </source>
</evidence>
<gene>
    <name evidence="2" type="ordered locus">Nther_2507</name>
</gene>
<dbReference type="KEGG" id="nth:Nther_2507"/>
<evidence type="ECO:0000313" key="3">
    <source>
        <dbReference type="Proteomes" id="UP000001683"/>
    </source>
</evidence>
<keyword evidence="3" id="KW-1185">Reference proteome</keyword>
<accession>B2A1D2</accession>
<reference evidence="2 3" key="1">
    <citation type="submission" date="2008-04" db="EMBL/GenBank/DDBJ databases">
        <title>Complete sequence of chromosome of Natranaerobius thermophilus JW/NM-WN-LF.</title>
        <authorList>
            <consortium name="US DOE Joint Genome Institute"/>
            <person name="Copeland A."/>
            <person name="Lucas S."/>
            <person name="Lapidus A."/>
            <person name="Glavina del Rio T."/>
            <person name="Dalin E."/>
            <person name="Tice H."/>
            <person name="Bruce D."/>
            <person name="Goodwin L."/>
            <person name="Pitluck S."/>
            <person name="Chertkov O."/>
            <person name="Brettin T."/>
            <person name="Detter J.C."/>
            <person name="Han C."/>
            <person name="Kuske C.R."/>
            <person name="Schmutz J."/>
            <person name="Larimer F."/>
            <person name="Land M."/>
            <person name="Hauser L."/>
            <person name="Kyrpides N."/>
            <person name="Lykidis A."/>
            <person name="Mesbah N.M."/>
            <person name="Wiegel J."/>
        </authorList>
    </citation>
    <scope>NUCLEOTIDE SEQUENCE [LARGE SCALE GENOMIC DNA]</scope>
    <source>
        <strain evidence="3">ATCC BAA-1301 / DSM 18059 / JW/NM-WN-LF</strain>
    </source>
</reference>
<name>B2A1D2_NATTJ</name>
<proteinExistence type="predicted"/>
<organism evidence="2 3">
    <name type="scientific">Natranaerobius thermophilus (strain ATCC BAA-1301 / DSM 18059 / JW/NM-WN-LF)</name>
    <dbReference type="NCBI Taxonomy" id="457570"/>
    <lineage>
        <taxon>Bacteria</taxon>
        <taxon>Bacillati</taxon>
        <taxon>Bacillota</taxon>
        <taxon>Clostridia</taxon>
        <taxon>Natranaerobiales</taxon>
        <taxon>Natranaerobiaceae</taxon>
        <taxon>Natranaerobius</taxon>
    </lineage>
</organism>
<evidence type="ECO:0000313" key="2">
    <source>
        <dbReference type="EMBL" id="ACB86070.1"/>
    </source>
</evidence>
<keyword evidence="1" id="KW-0812">Transmembrane</keyword>
<feature type="transmembrane region" description="Helical" evidence="1">
    <location>
        <begin position="29"/>
        <end position="47"/>
    </location>
</feature>
<reference evidence="2 3" key="2">
    <citation type="journal article" date="2011" name="J. Bacteriol.">
        <title>Complete genome sequence of the anaerobic, halophilic alkalithermophile Natranaerobius thermophilus JW/NM-WN-LF.</title>
        <authorList>
            <person name="Zhao B."/>
            <person name="Mesbah N.M."/>
            <person name="Dalin E."/>
            <person name="Goodwin L."/>
            <person name="Nolan M."/>
            <person name="Pitluck S."/>
            <person name="Chertkov O."/>
            <person name="Brettin T.S."/>
            <person name="Han J."/>
            <person name="Larimer F.W."/>
            <person name="Land M.L."/>
            <person name="Hauser L."/>
            <person name="Kyrpides N."/>
            <person name="Wiegel J."/>
        </authorList>
    </citation>
    <scope>NUCLEOTIDE SEQUENCE [LARGE SCALE GENOMIC DNA]</scope>
    <source>
        <strain evidence="3">ATCC BAA-1301 / DSM 18059 / JW/NM-WN-LF</strain>
    </source>
</reference>
<keyword evidence="1" id="KW-1133">Transmembrane helix</keyword>
<dbReference type="Proteomes" id="UP000001683">
    <property type="component" value="Chromosome"/>
</dbReference>
<dbReference type="AlphaFoldDB" id="B2A1D2"/>